<keyword evidence="3 6" id="KW-0479">Metal-binding</keyword>
<comment type="similarity">
    <text evidence="6">Belongs to the PINc/VapC protein family.</text>
</comment>
<evidence type="ECO:0000256" key="1">
    <source>
        <dbReference type="ARBA" id="ARBA00022649"/>
    </source>
</evidence>
<dbReference type="HAMAP" id="MF_00265">
    <property type="entry name" value="VapC_Nob1"/>
    <property type="match status" value="1"/>
</dbReference>
<feature type="binding site" evidence="6">
    <location>
        <position position="103"/>
    </location>
    <ligand>
        <name>Mg(2+)</name>
        <dbReference type="ChEBI" id="CHEBI:18420"/>
    </ligand>
</feature>
<keyword evidence="9" id="KW-1185">Reference proteome</keyword>
<feature type="domain" description="PIN" evidence="7">
    <location>
        <begin position="8"/>
        <end position="125"/>
    </location>
</feature>
<dbReference type="Gene3D" id="3.40.50.1010">
    <property type="entry name" value="5'-nuclease"/>
    <property type="match status" value="1"/>
</dbReference>
<organism evidence="8 9">
    <name type="scientific">Microbacterium resistens</name>
    <dbReference type="NCBI Taxonomy" id="156977"/>
    <lineage>
        <taxon>Bacteria</taxon>
        <taxon>Bacillati</taxon>
        <taxon>Actinomycetota</taxon>
        <taxon>Actinomycetes</taxon>
        <taxon>Micrococcales</taxon>
        <taxon>Microbacteriaceae</taxon>
        <taxon>Microbacterium</taxon>
    </lineage>
</organism>
<evidence type="ECO:0000256" key="6">
    <source>
        <dbReference type="HAMAP-Rule" id="MF_00265"/>
    </source>
</evidence>
<dbReference type="SUPFAM" id="SSF88723">
    <property type="entry name" value="PIN domain-like"/>
    <property type="match status" value="1"/>
</dbReference>
<dbReference type="EMBL" id="CP082781">
    <property type="protein sequence ID" value="UGS25596.1"/>
    <property type="molecule type" value="Genomic_DNA"/>
</dbReference>
<gene>
    <name evidence="6" type="primary">vapC</name>
    <name evidence="8" type="ORF">K8F61_13045</name>
</gene>
<reference evidence="8 9" key="1">
    <citation type="submission" date="2023-01" db="EMBL/GenBank/DDBJ databases">
        <title>Characterization of estradiol degrading bacteria Microbacterium sp. MZT7 and reveal degrading genes through genome analysis.</title>
        <authorList>
            <person name="Hao P."/>
            <person name="Gao Y."/>
        </authorList>
    </citation>
    <scope>NUCLEOTIDE SEQUENCE [LARGE SCALE GENOMIC DNA]</scope>
    <source>
        <strain evidence="8 9">MZT7</strain>
    </source>
</reference>
<name>A0ABY3RP50_9MICO</name>
<evidence type="ECO:0000256" key="3">
    <source>
        <dbReference type="ARBA" id="ARBA00022723"/>
    </source>
</evidence>
<keyword evidence="4 6" id="KW-0378">Hydrolase</keyword>
<dbReference type="InterPro" id="IPR022907">
    <property type="entry name" value="VapC_family"/>
</dbReference>
<comment type="function">
    <text evidence="6">Toxic component of a toxin-antitoxin (TA) system. An RNase.</text>
</comment>
<keyword evidence="1 6" id="KW-1277">Toxin-antitoxin system</keyword>
<sequence>MPISADALVDTSTAVALLSRDHPHHSDVKRACRDDVLGLAGHALFETYSVLTRLPGPARLSHAAAQTAIERAFPASAALPEAVALDAVATLVRAGIAGGSVYDGLVGLAAKAAGIPLLSCDRRALSTYAALGVDVRLI</sequence>
<evidence type="ECO:0000259" key="7">
    <source>
        <dbReference type="Pfam" id="PF01850"/>
    </source>
</evidence>
<protein>
    <recommendedName>
        <fullName evidence="6">Ribonuclease VapC</fullName>
        <shortName evidence="6">RNase VapC</shortName>
        <ecNumber evidence="6">3.1.-.-</ecNumber>
    </recommendedName>
    <alternativeName>
        <fullName evidence="6">Toxin VapC</fullName>
    </alternativeName>
</protein>
<evidence type="ECO:0000313" key="9">
    <source>
        <dbReference type="Proteomes" id="UP001199642"/>
    </source>
</evidence>
<proteinExistence type="inferred from homology"/>
<keyword evidence="5 6" id="KW-0460">Magnesium</keyword>
<evidence type="ECO:0000256" key="4">
    <source>
        <dbReference type="ARBA" id="ARBA00022801"/>
    </source>
</evidence>
<comment type="cofactor">
    <cofactor evidence="6">
        <name>Mg(2+)</name>
        <dbReference type="ChEBI" id="CHEBI:18420"/>
    </cofactor>
</comment>
<evidence type="ECO:0000313" key="8">
    <source>
        <dbReference type="EMBL" id="UGS25596.1"/>
    </source>
</evidence>
<dbReference type="Proteomes" id="UP001199642">
    <property type="component" value="Chromosome"/>
</dbReference>
<dbReference type="Pfam" id="PF01850">
    <property type="entry name" value="PIN"/>
    <property type="match status" value="1"/>
</dbReference>
<keyword evidence="2 6" id="KW-0540">Nuclease</keyword>
<dbReference type="EC" id="3.1.-.-" evidence="6"/>
<evidence type="ECO:0000256" key="5">
    <source>
        <dbReference type="ARBA" id="ARBA00022842"/>
    </source>
</evidence>
<feature type="binding site" evidence="6">
    <location>
        <position position="10"/>
    </location>
    <ligand>
        <name>Mg(2+)</name>
        <dbReference type="ChEBI" id="CHEBI:18420"/>
    </ligand>
</feature>
<dbReference type="InterPro" id="IPR029060">
    <property type="entry name" value="PIN-like_dom_sf"/>
</dbReference>
<evidence type="ECO:0000256" key="2">
    <source>
        <dbReference type="ARBA" id="ARBA00022722"/>
    </source>
</evidence>
<keyword evidence="6" id="KW-0800">Toxin</keyword>
<dbReference type="InterPro" id="IPR002716">
    <property type="entry name" value="PIN_dom"/>
</dbReference>
<accession>A0ABY3RP50</accession>
<dbReference type="RefSeq" id="WP_231819423.1">
    <property type="nucleotide sequence ID" value="NZ_CP082781.1"/>
</dbReference>